<evidence type="ECO:0000313" key="4">
    <source>
        <dbReference type="Proteomes" id="UP000737018"/>
    </source>
</evidence>
<organism evidence="3 4">
    <name type="scientific">Castanea mollissima</name>
    <name type="common">Chinese chestnut</name>
    <dbReference type="NCBI Taxonomy" id="60419"/>
    <lineage>
        <taxon>Eukaryota</taxon>
        <taxon>Viridiplantae</taxon>
        <taxon>Streptophyta</taxon>
        <taxon>Embryophyta</taxon>
        <taxon>Tracheophyta</taxon>
        <taxon>Spermatophyta</taxon>
        <taxon>Magnoliopsida</taxon>
        <taxon>eudicotyledons</taxon>
        <taxon>Gunneridae</taxon>
        <taxon>Pentapetalae</taxon>
        <taxon>rosids</taxon>
        <taxon>fabids</taxon>
        <taxon>Fagales</taxon>
        <taxon>Fagaceae</taxon>
        <taxon>Castanea</taxon>
    </lineage>
</organism>
<dbReference type="EMBL" id="JRKL02003181">
    <property type="protein sequence ID" value="KAF3956143.1"/>
    <property type="molecule type" value="Genomic_DNA"/>
</dbReference>
<protein>
    <submittedName>
        <fullName evidence="3">Uncharacterized protein</fullName>
    </submittedName>
</protein>
<evidence type="ECO:0000259" key="1">
    <source>
        <dbReference type="Pfam" id="PF01399"/>
    </source>
</evidence>
<dbReference type="Pfam" id="PF25573">
    <property type="entry name" value="TPR_PSMD3_N"/>
    <property type="match status" value="1"/>
</dbReference>
<dbReference type="Pfam" id="PF01399">
    <property type="entry name" value="PCI"/>
    <property type="match status" value="1"/>
</dbReference>
<reference evidence="3" key="1">
    <citation type="submission" date="2020-03" db="EMBL/GenBank/DDBJ databases">
        <title>Castanea mollissima Vanexum genome sequencing.</title>
        <authorList>
            <person name="Staton M."/>
        </authorList>
    </citation>
    <scope>NUCLEOTIDE SEQUENCE</scope>
    <source>
        <tissue evidence="3">Leaf</tissue>
    </source>
</reference>
<dbReference type="PANTHER" id="PTHR10758">
    <property type="entry name" value="26S PROTEASOME NON-ATPASE REGULATORY SUBUNIT 3/COP9 SIGNALOSOME COMPLEX SUBUNIT 3"/>
    <property type="match status" value="1"/>
</dbReference>
<accession>A0A8J4VCB1</accession>
<name>A0A8J4VCB1_9ROSI</name>
<dbReference type="PANTHER" id="PTHR10758:SF2">
    <property type="entry name" value="26S PROTEASOME NON-ATPASE REGULATORY SUBUNIT 3"/>
    <property type="match status" value="1"/>
</dbReference>
<sequence>MQRIPPAAAQKTPVAALGFRVQRNKWAIIVCLLLGEIPGRTIFMLKGMDQALRPSFELTNTVQIGDQDLFRHVAERFSTHNLIVRLWHNVLGTGLHIIGISYSRIARTDVAKLRLAAKPIADAESIVFKAIQDGAIDATIDHANGWMVSSKETGDIYSTHEPQICILTRGLLSASICIMRQCVQCALRFPPNSHKEKKCREEEGETTAGARACKAHC</sequence>
<evidence type="ECO:0000313" key="3">
    <source>
        <dbReference type="EMBL" id="KAF3956143.1"/>
    </source>
</evidence>
<proteinExistence type="predicted"/>
<evidence type="ECO:0000259" key="2">
    <source>
        <dbReference type="Pfam" id="PF25573"/>
    </source>
</evidence>
<dbReference type="GO" id="GO:0008541">
    <property type="term" value="C:proteasome regulatory particle, lid subcomplex"/>
    <property type="evidence" value="ECO:0007669"/>
    <property type="project" value="TreeGrafter"/>
</dbReference>
<dbReference type="Proteomes" id="UP000737018">
    <property type="component" value="Unassembled WGS sequence"/>
</dbReference>
<comment type="caution">
    <text evidence="3">The sequence shown here is derived from an EMBL/GenBank/DDBJ whole genome shotgun (WGS) entry which is preliminary data.</text>
</comment>
<dbReference type="InterPro" id="IPR000717">
    <property type="entry name" value="PCI_dom"/>
</dbReference>
<dbReference type="InterPro" id="IPR050756">
    <property type="entry name" value="CSN3"/>
</dbReference>
<keyword evidence="4" id="KW-1185">Reference proteome</keyword>
<dbReference type="AlphaFoldDB" id="A0A8J4VCB1"/>
<gene>
    <name evidence="3" type="ORF">CMV_018708</name>
</gene>
<feature type="domain" description="26S proteasome non-ATPase regulatory subunit 3 N-terminal TPR repeats" evidence="2">
    <location>
        <begin position="8"/>
        <end position="59"/>
    </location>
</feature>
<dbReference type="InterPro" id="IPR057985">
    <property type="entry name" value="TPR_PSMD3_N"/>
</dbReference>
<dbReference type="GO" id="GO:0006511">
    <property type="term" value="P:ubiquitin-dependent protein catabolic process"/>
    <property type="evidence" value="ECO:0007669"/>
    <property type="project" value="TreeGrafter"/>
</dbReference>
<dbReference type="OrthoDB" id="1700733at2759"/>
<feature type="domain" description="PCI" evidence="1">
    <location>
        <begin position="75"/>
        <end position="151"/>
    </location>
</feature>